<dbReference type="Gramene" id="ESW06482">
    <property type="protein sequence ID" value="ESW06482"/>
    <property type="gene ID" value="PHAVU_010G051400g"/>
</dbReference>
<evidence type="ECO:0000259" key="1">
    <source>
        <dbReference type="Pfam" id="PF00076"/>
    </source>
</evidence>
<protein>
    <recommendedName>
        <fullName evidence="1">RRM domain-containing protein</fullName>
    </recommendedName>
</protein>
<dbReference type="OMA" id="DMESSSW"/>
<dbReference type="GO" id="GO:0003723">
    <property type="term" value="F:RNA binding"/>
    <property type="evidence" value="ECO:0007669"/>
    <property type="project" value="InterPro"/>
</dbReference>
<dbReference type="OrthoDB" id="1418158at2759"/>
<evidence type="ECO:0000313" key="3">
    <source>
        <dbReference type="Proteomes" id="UP000000226"/>
    </source>
</evidence>
<dbReference type="InterPro" id="IPR012677">
    <property type="entry name" value="Nucleotide-bd_a/b_plait_sf"/>
</dbReference>
<evidence type="ECO:0000313" key="2">
    <source>
        <dbReference type="EMBL" id="ESW06482.1"/>
    </source>
</evidence>
<keyword evidence="3" id="KW-1185">Reference proteome</keyword>
<gene>
    <name evidence="2" type="ORF">PHAVU_010G051400g</name>
</gene>
<dbReference type="Pfam" id="PF00076">
    <property type="entry name" value="RRM_1"/>
    <property type="match status" value="1"/>
</dbReference>
<sequence>RGLWKVFQRWGRILDVFISRKLNARNRRFGFVRFHGVSDAHSLERKLDAIWIGTWKLQSGIRRGNKSNNYPFLKSWRFPVDMESSSWLKGCFIGHLRESAKLQSIKESFILGGFSLVRVRLLGENLFSELSPWRDSFVVPERFAWVHCRGIPLQLWCNQCFISIGSLVGEVIEVNAAIEKNELLEFARVRVKIQMPVRLVW</sequence>
<dbReference type="AlphaFoldDB" id="V7ALL0"/>
<name>V7ALL0_PHAVU</name>
<feature type="domain" description="RRM" evidence="1">
    <location>
        <begin position="3"/>
        <end position="52"/>
    </location>
</feature>
<organism evidence="2 3">
    <name type="scientific">Phaseolus vulgaris</name>
    <name type="common">Kidney bean</name>
    <name type="synonym">French bean</name>
    <dbReference type="NCBI Taxonomy" id="3885"/>
    <lineage>
        <taxon>Eukaryota</taxon>
        <taxon>Viridiplantae</taxon>
        <taxon>Streptophyta</taxon>
        <taxon>Embryophyta</taxon>
        <taxon>Tracheophyta</taxon>
        <taxon>Spermatophyta</taxon>
        <taxon>Magnoliopsida</taxon>
        <taxon>eudicotyledons</taxon>
        <taxon>Gunneridae</taxon>
        <taxon>Pentapetalae</taxon>
        <taxon>rosids</taxon>
        <taxon>fabids</taxon>
        <taxon>Fabales</taxon>
        <taxon>Fabaceae</taxon>
        <taxon>Papilionoideae</taxon>
        <taxon>50 kb inversion clade</taxon>
        <taxon>NPAAA clade</taxon>
        <taxon>indigoferoid/millettioid clade</taxon>
        <taxon>Phaseoleae</taxon>
        <taxon>Phaseolus</taxon>
    </lineage>
</organism>
<reference evidence="3" key="1">
    <citation type="journal article" date="2014" name="Nat. Genet.">
        <title>A reference genome for common bean and genome-wide analysis of dual domestications.</title>
        <authorList>
            <person name="Schmutz J."/>
            <person name="McClean P.E."/>
            <person name="Mamidi S."/>
            <person name="Wu G.A."/>
            <person name="Cannon S.B."/>
            <person name="Grimwood J."/>
            <person name="Jenkins J."/>
            <person name="Shu S."/>
            <person name="Song Q."/>
            <person name="Chavarro C."/>
            <person name="Torres-Torres M."/>
            <person name="Geffroy V."/>
            <person name="Moghaddam S.M."/>
            <person name="Gao D."/>
            <person name="Abernathy B."/>
            <person name="Barry K."/>
            <person name="Blair M."/>
            <person name="Brick M.A."/>
            <person name="Chovatia M."/>
            <person name="Gepts P."/>
            <person name="Goodstein D.M."/>
            <person name="Gonzales M."/>
            <person name="Hellsten U."/>
            <person name="Hyten D.L."/>
            <person name="Jia G."/>
            <person name="Kelly J.D."/>
            <person name="Kudrna D."/>
            <person name="Lee R."/>
            <person name="Richard M.M."/>
            <person name="Miklas P.N."/>
            <person name="Osorno J.M."/>
            <person name="Rodrigues J."/>
            <person name="Thareau V."/>
            <person name="Urrea C.A."/>
            <person name="Wang M."/>
            <person name="Yu Y."/>
            <person name="Zhang M."/>
            <person name="Wing R.A."/>
            <person name="Cregan P.B."/>
            <person name="Rokhsar D.S."/>
            <person name="Jackson S.A."/>
        </authorList>
    </citation>
    <scope>NUCLEOTIDE SEQUENCE [LARGE SCALE GENOMIC DNA]</scope>
    <source>
        <strain evidence="3">cv. G19833</strain>
    </source>
</reference>
<dbReference type="Proteomes" id="UP000000226">
    <property type="component" value="Chromosome 10"/>
</dbReference>
<feature type="non-terminal residue" evidence="2">
    <location>
        <position position="1"/>
    </location>
</feature>
<dbReference type="EMBL" id="CM002297">
    <property type="protein sequence ID" value="ESW06482.1"/>
    <property type="molecule type" value="Genomic_DNA"/>
</dbReference>
<dbReference type="InterPro" id="IPR035979">
    <property type="entry name" value="RBD_domain_sf"/>
</dbReference>
<dbReference type="SUPFAM" id="SSF54928">
    <property type="entry name" value="RNA-binding domain, RBD"/>
    <property type="match status" value="1"/>
</dbReference>
<dbReference type="Gene3D" id="3.30.70.330">
    <property type="match status" value="1"/>
</dbReference>
<dbReference type="InterPro" id="IPR000504">
    <property type="entry name" value="RRM_dom"/>
</dbReference>
<proteinExistence type="predicted"/>
<accession>V7ALL0</accession>